<dbReference type="SUPFAM" id="SSF50685">
    <property type="entry name" value="Barwin-like endoglucanases"/>
    <property type="match status" value="1"/>
</dbReference>
<proteinExistence type="predicted"/>
<protein>
    <recommendedName>
        <fullName evidence="2">Expansin-like EG45 domain-containing protein</fullName>
    </recommendedName>
</protein>
<gene>
    <name evidence="3" type="ORF">MYCIT1_LOCUS12160</name>
    <name evidence="4" type="ORF">MYCIT1_LOCUS12842</name>
</gene>
<name>A0AAD2H7M1_9AGAR</name>
<accession>A0AAD2H7M1</accession>
<reference evidence="3" key="1">
    <citation type="submission" date="2023-11" db="EMBL/GenBank/DDBJ databases">
        <authorList>
            <person name="De Vega J J."/>
            <person name="De Vega J J."/>
        </authorList>
    </citation>
    <scope>NUCLEOTIDE SEQUENCE</scope>
</reference>
<sequence>MIGAALLLLSLLAPLQVLAAGGYVQKPSGVATFTVYSGCKTPACGRTGSGYTAAINQLAFGSLPGMGAGDSCGRCFALTATSDPYDAGFKGPFGKSIVVKVTDMCPHTAGGTGFCDQSVSRPLNQFSAPVHFDICSDTGGAAAFFPPPRGALKGTFKEVSCSTWSGSDGAPLWNGGCLSGEKASFWPAVSGCGNVGSAPA</sequence>
<evidence type="ECO:0000313" key="3">
    <source>
        <dbReference type="EMBL" id="CAK5268862.1"/>
    </source>
</evidence>
<organism evidence="3 5">
    <name type="scientific">Mycena citricolor</name>
    <dbReference type="NCBI Taxonomy" id="2018698"/>
    <lineage>
        <taxon>Eukaryota</taxon>
        <taxon>Fungi</taxon>
        <taxon>Dikarya</taxon>
        <taxon>Basidiomycota</taxon>
        <taxon>Agaricomycotina</taxon>
        <taxon>Agaricomycetes</taxon>
        <taxon>Agaricomycetidae</taxon>
        <taxon>Agaricales</taxon>
        <taxon>Marasmiineae</taxon>
        <taxon>Mycenaceae</taxon>
        <taxon>Mycena</taxon>
    </lineage>
</organism>
<keyword evidence="1" id="KW-0732">Signal</keyword>
<feature type="signal peptide" evidence="1">
    <location>
        <begin position="1"/>
        <end position="19"/>
    </location>
</feature>
<comment type="caution">
    <text evidence="3">The sequence shown here is derived from an EMBL/GenBank/DDBJ whole genome shotgun (WGS) entry which is preliminary data.</text>
</comment>
<evidence type="ECO:0000313" key="4">
    <source>
        <dbReference type="EMBL" id="CAK5269249.1"/>
    </source>
</evidence>
<dbReference type="Proteomes" id="UP001295794">
    <property type="component" value="Unassembled WGS sequence"/>
</dbReference>
<evidence type="ECO:0000256" key="1">
    <source>
        <dbReference type="SAM" id="SignalP"/>
    </source>
</evidence>
<dbReference type="Gene3D" id="2.40.40.10">
    <property type="entry name" value="RlpA-like domain"/>
    <property type="match status" value="1"/>
</dbReference>
<feature type="domain" description="Expansin-like EG45" evidence="2">
    <location>
        <begin position="41"/>
        <end position="166"/>
    </location>
</feature>
<keyword evidence="5" id="KW-1185">Reference proteome</keyword>
<dbReference type="AlphaFoldDB" id="A0AAD2H7M1"/>
<dbReference type="CDD" id="cd22278">
    <property type="entry name" value="DPBB_GH45_endoglucanase"/>
    <property type="match status" value="1"/>
</dbReference>
<evidence type="ECO:0000313" key="5">
    <source>
        <dbReference type="Proteomes" id="UP001295794"/>
    </source>
</evidence>
<dbReference type="EMBL" id="CAVNYO010000144">
    <property type="protein sequence ID" value="CAK5269249.1"/>
    <property type="molecule type" value="Genomic_DNA"/>
</dbReference>
<dbReference type="Pfam" id="PF22514">
    <property type="entry name" value="EXPB1_D1"/>
    <property type="match status" value="1"/>
</dbReference>
<evidence type="ECO:0000259" key="2">
    <source>
        <dbReference type="PROSITE" id="PS50842"/>
    </source>
</evidence>
<dbReference type="InterPro" id="IPR007112">
    <property type="entry name" value="Expansin/allergen_DPBB_dom"/>
</dbReference>
<dbReference type="EMBL" id="CAVNYO010000138">
    <property type="protein sequence ID" value="CAK5268862.1"/>
    <property type="molecule type" value="Genomic_DNA"/>
</dbReference>
<dbReference type="InterPro" id="IPR036908">
    <property type="entry name" value="RlpA-like_sf"/>
</dbReference>
<dbReference type="PROSITE" id="PS50842">
    <property type="entry name" value="EXPANSIN_EG45"/>
    <property type="match status" value="1"/>
</dbReference>
<feature type="chain" id="PRO_5042440716" description="Expansin-like EG45 domain-containing protein" evidence="1">
    <location>
        <begin position="20"/>
        <end position="200"/>
    </location>
</feature>